<dbReference type="AlphaFoldDB" id="A0A3B4Y182"/>
<dbReference type="Proteomes" id="UP000261360">
    <property type="component" value="Unplaced"/>
</dbReference>
<evidence type="ECO:0000259" key="1">
    <source>
        <dbReference type="Pfam" id="PF20478"/>
    </source>
</evidence>
<sequence>MKQSYRYASYRQFTWCVHGRLGRRIHRLIPSCAVSKIRNIYSEPSGIYTGFEDVDTDHVEVDESNLIFNL</sequence>
<reference evidence="2" key="1">
    <citation type="submission" date="2025-08" db="UniProtKB">
        <authorList>
            <consortium name="Ensembl"/>
        </authorList>
    </citation>
    <scope>IDENTIFICATION</scope>
</reference>
<evidence type="ECO:0000313" key="2">
    <source>
        <dbReference type="Ensembl" id="ENSSLDP00000021663.1"/>
    </source>
</evidence>
<dbReference type="Pfam" id="PF20478">
    <property type="entry name" value="P2RX7_C"/>
    <property type="match status" value="1"/>
</dbReference>
<dbReference type="InterPro" id="IPR046815">
    <property type="entry name" value="P2RX7_C"/>
</dbReference>
<reference evidence="2" key="2">
    <citation type="submission" date="2025-09" db="UniProtKB">
        <authorList>
            <consortium name="Ensembl"/>
        </authorList>
    </citation>
    <scope>IDENTIFICATION</scope>
</reference>
<name>A0A3B4Y182_SERLL</name>
<evidence type="ECO:0000313" key="3">
    <source>
        <dbReference type="Proteomes" id="UP000261360"/>
    </source>
</evidence>
<dbReference type="PANTHER" id="PTHR36981">
    <property type="entry name" value="ZGC:195170"/>
    <property type="match status" value="1"/>
</dbReference>
<dbReference type="GeneTree" id="ENSGT01010000224427"/>
<dbReference type="Ensembl" id="ENSSLDT00000022375.1">
    <property type="protein sequence ID" value="ENSSLDP00000021663.1"/>
    <property type="gene ID" value="ENSSLDG00000016925.1"/>
</dbReference>
<protein>
    <recommendedName>
        <fullName evidence="1">P2X purinoreceptor 7 intracellular domain-containing protein</fullName>
    </recommendedName>
</protein>
<feature type="domain" description="P2X purinoreceptor 7 intracellular" evidence="1">
    <location>
        <begin position="3"/>
        <end position="52"/>
    </location>
</feature>
<organism evidence="2 3">
    <name type="scientific">Seriola lalandi dorsalis</name>
    <dbReference type="NCBI Taxonomy" id="1841481"/>
    <lineage>
        <taxon>Eukaryota</taxon>
        <taxon>Metazoa</taxon>
        <taxon>Chordata</taxon>
        <taxon>Craniata</taxon>
        <taxon>Vertebrata</taxon>
        <taxon>Euteleostomi</taxon>
        <taxon>Actinopterygii</taxon>
        <taxon>Neopterygii</taxon>
        <taxon>Teleostei</taxon>
        <taxon>Neoteleostei</taxon>
        <taxon>Acanthomorphata</taxon>
        <taxon>Carangaria</taxon>
        <taxon>Carangiformes</taxon>
        <taxon>Carangidae</taxon>
        <taxon>Seriola</taxon>
    </lineage>
</organism>
<accession>A0A3B4Y182</accession>
<proteinExistence type="predicted"/>
<keyword evidence="3" id="KW-1185">Reference proteome</keyword>